<evidence type="ECO:0000256" key="9">
    <source>
        <dbReference type="ARBA" id="ARBA00023239"/>
    </source>
</evidence>
<evidence type="ECO:0000259" key="10">
    <source>
        <dbReference type="Pfam" id="PF00821"/>
    </source>
</evidence>
<dbReference type="GO" id="GO:0005829">
    <property type="term" value="C:cytosol"/>
    <property type="evidence" value="ECO:0007669"/>
    <property type="project" value="TreeGrafter"/>
</dbReference>
<dbReference type="Pfam" id="PF00821">
    <property type="entry name" value="PEPCK_GTP"/>
    <property type="match status" value="1"/>
</dbReference>
<dbReference type="GO" id="GO:0006107">
    <property type="term" value="P:oxaloacetate metabolic process"/>
    <property type="evidence" value="ECO:0007669"/>
    <property type="project" value="TreeGrafter"/>
</dbReference>
<dbReference type="HAMAP" id="MF_00452">
    <property type="entry name" value="PEPCK_GTP"/>
    <property type="match status" value="1"/>
</dbReference>
<evidence type="ECO:0000259" key="11">
    <source>
        <dbReference type="Pfam" id="PF17297"/>
    </source>
</evidence>
<evidence type="ECO:0000256" key="4">
    <source>
        <dbReference type="ARBA" id="ARBA00022723"/>
    </source>
</evidence>
<dbReference type="Gene3D" id="3.40.449.10">
    <property type="entry name" value="Phosphoenolpyruvate Carboxykinase, domain 1"/>
    <property type="match status" value="1"/>
</dbReference>
<dbReference type="PIRSF" id="PIRSF001348">
    <property type="entry name" value="PEP_carboxykinase_GTP"/>
    <property type="match status" value="1"/>
</dbReference>
<evidence type="ECO:0000256" key="8">
    <source>
        <dbReference type="ARBA" id="ARBA00023211"/>
    </source>
</evidence>
<dbReference type="GO" id="GO:0004613">
    <property type="term" value="F:phosphoenolpyruvate carboxykinase (GTP) activity"/>
    <property type="evidence" value="ECO:0007669"/>
    <property type="project" value="UniProtKB-EC"/>
</dbReference>
<evidence type="ECO:0000256" key="2">
    <source>
        <dbReference type="ARBA" id="ARBA00005796"/>
    </source>
</evidence>
<dbReference type="InterPro" id="IPR008209">
    <property type="entry name" value="PEP_carboxykinase_GTP"/>
</dbReference>
<dbReference type="GO" id="GO:0030145">
    <property type="term" value="F:manganese ion binding"/>
    <property type="evidence" value="ECO:0007669"/>
    <property type="project" value="TreeGrafter"/>
</dbReference>
<dbReference type="AlphaFoldDB" id="A0A0F9Q5I9"/>
<evidence type="ECO:0000256" key="5">
    <source>
        <dbReference type="ARBA" id="ARBA00022741"/>
    </source>
</evidence>
<keyword evidence="5" id="KW-0547">Nucleotide-binding</keyword>
<gene>
    <name evidence="12" type="ORF">LCGC14_0816200</name>
</gene>
<dbReference type="PANTHER" id="PTHR11561:SF0">
    <property type="entry name" value="PHOSPHOENOLPYRUVATE CARBOXYKINASE [GTP]-RELATED"/>
    <property type="match status" value="1"/>
</dbReference>
<keyword evidence="4" id="KW-0479">Metal-binding</keyword>
<feature type="domain" description="Phosphoenolpyruvate carboxykinase GTP-utilising N-terminal" evidence="11">
    <location>
        <begin position="25"/>
        <end position="240"/>
    </location>
</feature>
<reference evidence="12" key="1">
    <citation type="journal article" date="2015" name="Nature">
        <title>Complex archaea that bridge the gap between prokaryotes and eukaryotes.</title>
        <authorList>
            <person name="Spang A."/>
            <person name="Saw J.H."/>
            <person name="Jorgensen S.L."/>
            <person name="Zaremba-Niedzwiedzka K."/>
            <person name="Martijn J."/>
            <person name="Lind A.E."/>
            <person name="van Eijk R."/>
            <person name="Schleper C."/>
            <person name="Guy L."/>
            <person name="Ettema T.J."/>
        </authorList>
    </citation>
    <scope>NUCLEOTIDE SEQUENCE</scope>
</reference>
<dbReference type="GO" id="GO:0042594">
    <property type="term" value="P:response to starvation"/>
    <property type="evidence" value="ECO:0007669"/>
    <property type="project" value="TreeGrafter"/>
</dbReference>
<sequence length="627" mass="71851">MSEPINQLNLNKLRALNNEHIIKIVNEFVIICKPAKVTVITDSKEDIEYCRKMVIENGEEARLATKGHSIHYDGFFTMSNHDQARDKSNTRVLIQKGNYSSPWINTVEREEGLREILEYMDGCMKDRECLVRFFCLGPKNSRFSILALQLTDSYYVAHSEDILYRAGYEEFKKLNGSDNFFSFIHSAGEVTGNPPVTNDFSKRRIYVDLQERRVLSCYNQYAGNSLGLKKLALRLAIDKSNKENWLAEHYFILGIHPKGKNRVTYACGAYPSGCGKTSTAMLPGQTIIGDDIAYLRKWEDGYAHAVNIEQGLFGIIKDVNPKNDPVIYEAITTPRETIFSNVLIRNKIPYWIGDGRDIPDEGTNFSGKWFKGKKDTNGIEIPYAHPNARYTIRIEELSNADPNLHNPDGVPINGVFYGGRDSNTMPPVLESFNWDHGVFLGATIESETTAQTLGAEGVRKAQPMANLDFIVVPLSVYFKNHQQFGNTLKNPPKVFAMNYFLKNEKGKYLNGILDKLCWVIWAEGRMQGEFDAIKTLIGYIPLYSDLKEIFKLYLNKHYKEEDYIEQFSIRIERLLEKNTRIEVNYKKEPKIPQFFWDILHQQKSDLTNLKKKCNNIVLSPFEIAKEG</sequence>
<organism evidence="12">
    <name type="scientific">marine sediment metagenome</name>
    <dbReference type="NCBI Taxonomy" id="412755"/>
    <lineage>
        <taxon>unclassified sequences</taxon>
        <taxon>metagenomes</taxon>
        <taxon>ecological metagenomes</taxon>
    </lineage>
</organism>
<keyword evidence="8" id="KW-0464">Manganese</keyword>
<dbReference type="EMBL" id="LAZR01002268">
    <property type="protein sequence ID" value="KKN32207.1"/>
    <property type="molecule type" value="Genomic_DNA"/>
</dbReference>
<dbReference type="GO" id="GO:0005525">
    <property type="term" value="F:GTP binding"/>
    <property type="evidence" value="ECO:0007669"/>
    <property type="project" value="UniProtKB-KW"/>
</dbReference>
<keyword evidence="6" id="KW-0210">Decarboxylase</keyword>
<dbReference type="InterPro" id="IPR035078">
    <property type="entry name" value="PEP_carboxykinase_GTP_N"/>
</dbReference>
<comment type="cofactor">
    <cofactor evidence="1">
        <name>Mn(2+)</name>
        <dbReference type="ChEBI" id="CHEBI:29035"/>
    </cofactor>
</comment>
<dbReference type="GO" id="GO:0046327">
    <property type="term" value="P:glycerol biosynthetic process from pyruvate"/>
    <property type="evidence" value="ECO:0007669"/>
    <property type="project" value="TreeGrafter"/>
</dbReference>
<evidence type="ECO:0000256" key="3">
    <source>
        <dbReference type="ARBA" id="ARBA00012306"/>
    </source>
</evidence>
<dbReference type="Pfam" id="PF17297">
    <property type="entry name" value="PEPCK_N"/>
    <property type="match status" value="1"/>
</dbReference>
<dbReference type="SUPFAM" id="SSF68923">
    <property type="entry name" value="PEP carboxykinase N-terminal domain"/>
    <property type="match status" value="1"/>
</dbReference>
<dbReference type="InterPro" id="IPR008210">
    <property type="entry name" value="PEP_carboxykinase_N"/>
</dbReference>
<keyword evidence="7" id="KW-0342">GTP-binding</keyword>
<dbReference type="GO" id="GO:0019543">
    <property type="term" value="P:propionate catabolic process"/>
    <property type="evidence" value="ECO:0007669"/>
    <property type="project" value="TreeGrafter"/>
</dbReference>
<proteinExistence type="inferred from homology"/>
<dbReference type="GO" id="GO:0071333">
    <property type="term" value="P:cellular response to glucose stimulus"/>
    <property type="evidence" value="ECO:0007669"/>
    <property type="project" value="TreeGrafter"/>
</dbReference>
<dbReference type="PANTHER" id="PTHR11561">
    <property type="entry name" value="PHOSPHOENOLPYRUVATE CARBOXYKINASE"/>
    <property type="match status" value="1"/>
</dbReference>
<evidence type="ECO:0000313" key="12">
    <source>
        <dbReference type="EMBL" id="KKN32207.1"/>
    </source>
</evidence>
<dbReference type="EC" id="4.1.1.32" evidence="3"/>
<dbReference type="InterPro" id="IPR035077">
    <property type="entry name" value="PEP_carboxykinase_GTP_C"/>
</dbReference>
<dbReference type="Gene3D" id="3.90.228.20">
    <property type="match status" value="2"/>
</dbReference>
<comment type="caution">
    <text evidence="12">The sequence shown here is derived from an EMBL/GenBank/DDBJ whole genome shotgun (WGS) entry which is preliminary data.</text>
</comment>
<comment type="similarity">
    <text evidence="2">Belongs to the phosphoenolpyruvate carboxykinase [GTP] family.</text>
</comment>
<name>A0A0F9Q5I9_9ZZZZ</name>
<dbReference type="PROSITE" id="PS00505">
    <property type="entry name" value="PEPCK_GTP"/>
    <property type="match status" value="1"/>
</dbReference>
<dbReference type="NCBIfam" id="NF003253">
    <property type="entry name" value="PRK04210.1"/>
    <property type="match status" value="1"/>
</dbReference>
<dbReference type="SUPFAM" id="SSF53795">
    <property type="entry name" value="PEP carboxykinase-like"/>
    <property type="match status" value="1"/>
</dbReference>
<dbReference type="GO" id="GO:0006094">
    <property type="term" value="P:gluconeogenesis"/>
    <property type="evidence" value="ECO:0007669"/>
    <property type="project" value="InterPro"/>
</dbReference>
<protein>
    <recommendedName>
        <fullName evidence="3">phosphoenolpyruvate carboxykinase (GTP)</fullName>
        <ecNumber evidence="3">4.1.1.32</ecNumber>
    </recommendedName>
</protein>
<evidence type="ECO:0000256" key="1">
    <source>
        <dbReference type="ARBA" id="ARBA00001936"/>
    </source>
</evidence>
<evidence type="ECO:0000256" key="7">
    <source>
        <dbReference type="ARBA" id="ARBA00023134"/>
    </source>
</evidence>
<evidence type="ECO:0000256" key="6">
    <source>
        <dbReference type="ARBA" id="ARBA00022793"/>
    </source>
</evidence>
<dbReference type="GO" id="GO:0033993">
    <property type="term" value="P:response to lipid"/>
    <property type="evidence" value="ECO:0007669"/>
    <property type="project" value="TreeGrafter"/>
</dbReference>
<keyword evidence="9" id="KW-0456">Lyase</keyword>
<feature type="domain" description="Phosphoenolpyruvate carboxykinase C-terminal P-loop" evidence="10">
    <location>
        <begin position="245"/>
        <end position="604"/>
    </location>
</feature>
<accession>A0A0F9Q5I9</accession>
<dbReference type="InterPro" id="IPR013035">
    <property type="entry name" value="PEP_carboxykinase_C"/>
</dbReference>
<dbReference type="InterPro" id="IPR018091">
    <property type="entry name" value="PEP_carboxykin_GTP_CS"/>
</dbReference>